<dbReference type="AlphaFoldDB" id="A0A3R9UXY3"/>
<evidence type="ECO:0000313" key="1">
    <source>
        <dbReference type="EMBL" id="RSK42531.1"/>
    </source>
</evidence>
<evidence type="ECO:0000313" key="2">
    <source>
        <dbReference type="Proteomes" id="UP000270291"/>
    </source>
</evidence>
<sequence>MQLYSYWARATLDCHDAEGNVYHLTAYAGSDLSPAAARQTADALLQARQARLLGNGELGEYPTGSVPLREQLIRRVYDTQGRELGAVTRNRYGSLVLNAPRLMILDVDDHDLRQAMPRQPNVVPFSFSRFLRHLFNPPPPPAPLPPPDTHDQLQLRLAAWLHLHPEWNFRLYRTRLGFRLIVTHRLLAPDSPEAQEVFAAMRTDSRYMHLCEKQDCYRARLSPKPWRIGWMRPPHPFPYDTAEQGQQQLEWEQQYHARSTEFSVCQWVGEYGSGHIYPEAETLITLHDDACLGDRKLA</sequence>
<gene>
    <name evidence="1" type="ORF">EI293_16610</name>
</gene>
<dbReference type="Proteomes" id="UP000270291">
    <property type="component" value="Unassembled WGS sequence"/>
</dbReference>
<dbReference type="EMBL" id="RWIU01000005">
    <property type="protein sequence ID" value="RSK42531.1"/>
    <property type="molecule type" value="Genomic_DNA"/>
</dbReference>
<proteinExistence type="predicted"/>
<keyword evidence="2" id="KW-1185">Reference proteome</keyword>
<dbReference type="OrthoDB" id="877274at2"/>
<accession>A0A3R9UXY3</accession>
<dbReference type="RefSeq" id="WP_125439658.1">
    <property type="nucleotide sequence ID" value="NZ_RWIU01000005.1"/>
</dbReference>
<reference evidence="1 2" key="1">
    <citation type="submission" date="2018-12" db="EMBL/GenBank/DDBJ databases">
        <authorList>
            <person name="Feng G."/>
            <person name="Zhu H."/>
        </authorList>
    </citation>
    <scope>NUCLEOTIDE SEQUENCE [LARGE SCALE GENOMIC DNA]</scope>
    <source>
        <strain evidence="1 2">LMG 26000</strain>
    </source>
</reference>
<organism evidence="1 2">
    <name type="scientific">Hymenobacter perfusus</name>
    <dbReference type="NCBI Taxonomy" id="1236770"/>
    <lineage>
        <taxon>Bacteria</taxon>
        <taxon>Pseudomonadati</taxon>
        <taxon>Bacteroidota</taxon>
        <taxon>Cytophagia</taxon>
        <taxon>Cytophagales</taxon>
        <taxon>Hymenobacteraceae</taxon>
        <taxon>Hymenobacter</taxon>
    </lineage>
</organism>
<comment type="caution">
    <text evidence="1">The sequence shown here is derived from an EMBL/GenBank/DDBJ whole genome shotgun (WGS) entry which is preliminary data.</text>
</comment>
<name>A0A3R9UXY3_9BACT</name>
<protein>
    <submittedName>
        <fullName evidence="1">Uncharacterized protein</fullName>
    </submittedName>
</protein>